<keyword evidence="1" id="KW-0479">Metal-binding</keyword>
<feature type="binding site" evidence="1">
    <location>
        <position position="17"/>
    </location>
    <ligand>
        <name>Zn(2+)</name>
        <dbReference type="ChEBI" id="CHEBI:29105"/>
    </ligand>
</feature>
<dbReference type="EMBL" id="AFNU02000005">
    <property type="protein sequence ID" value="ERJ12126.1"/>
    <property type="molecule type" value="Genomic_DNA"/>
</dbReference>
<dbReference type="SUPFAM" id="SSF48150">
    <property type="entry name" value="DNA-glycosylase"/>
    <property type="match status" value="1"/>
</dbReference>
<dbReference type="Gene3D" id="1.10.340.30">
    <property type="entry name" value="Hypothetical protein, domain 2"/>
    <property type="match status" value="1"/>
</dbReference>
<name>U2EBF5_9MOLU</name>
<dbReference type="InParanoid" id="U2EBF5"/>
<dbReference type="eggNOG" id="COG2818">
    <property type="taxonomic scope" value="Bacteria"/>
</dbReference>
<dbReference type="InterPro" id="IPR052891">
    <property type="entry name" value="DNA-3mA_glycosylase"/>
</dbReference>
<evidence type="ECO:0000256" key="1">
    <source>
        <dbReference type="PIRSR" id="PIRSR604597-1"/>
    </source>
</evidence>
<feature type="binding site" evidence="1">
    <location>
        <position position="4"/>
    </location>
    <ligand>
        <name>Zn(2+)</name>
        <dbReference type="ChEBI" id="CHEBI:29105"/>
    </ligand>
</feature>
<dbReference type="STRING" id="1033810.HLPCO_001653"/>
<gene>
    <name evidence="2" type="primary">tag</name>
    <name evidence="2" type="ORF">HLPCO_001653</name>
</gene>
<feature type="binding site" evidence="1">
    <location>
        <position position="175"/>
    </location>
    <ligand>
        <name>Zn(2+)</name>
        <dbReference type="ChEBI" id="CHEBI:29105"/>
    </ligand>
</feature>
<dbReference type="InterPro" id="IPR011257">
    <property type="entry name" value="DNA_glycosylase"/>
</dbReference>
<keyword evidence="2" id="KW-0326">Glycosidase</keyword>
<dbReference type="GO" id="GO:0006284">
    <property type="term" value="P:base-excision repair"/>
    <property type="evidence" value="ECO:0007669"/>
    <property type="project" value="InterPro"/>
</dbReference>
<reference evidence="2 3" key="2">
    <citation type="journal article" date="2013" name="PLoS ONE">
        <title>INDIGO - INtegrated Data Warehouse of MIcrobial GenOmes with Examples from the Red Sea Extremophiles.</title>
        <authorList>
            <person name="Alam I."/>
            <person name="Antunes A."/>
            <person name="Kamau A.A."/>
            <person name="Ba Alawi W."/>
            <person name="Kalkatawi M."/>
            <person name="Stingl U."/>
            <person name="Bajic V.B."/>
        </authorList>
    </citation>
    <scope>NUCLEOTIDE SEQUENCE [LARGE SCALE GENOMIC DNA]</scope>
    <source>
        <strain evidence="2 3">SSD-17B</strain>
    </source>
</reference>
<dbReference type="OrthoDB" id="9807664at2"/>
<keyword evidence="3" id="KW-1185">Reference proteome</keyword>
<dbReference type="PANTHER" id="PTHR30037">
    <property type="entry name" value="DNA-3-METHYLADENINE GLYCOSYLASE 1"/>
    <property type="match status" value="1"/>
</dbReference>
<dbReference type="RefSeq" id="WP_008825125.1">
    <property type="nucleotide sequence ID" value="NZ_AFNU02000005.1"/>
</dbReference>
<evidence type="ECO:0000313" key="3">
    <source>
        <dbReference type="Proteomes" id="UP000005707"/>
    </source>
</evidence>
<evidence type="ECO:0000313" key="2">
    <source>
        <dbReference type="EMBL" id="ERJ12126.1"/>
    </source>
</evidence>
<dbReference type="EC" id="3.2.2.20" evidence="2"/>
<sequence>MKRCDWCEKNELYINYHDHEWGIPVHNDREHFELLVLESMQSGLSWLTILKKRENFRMVFDQFDVEKVACYDEQKVQELLNDSGIIRNKLKIHAAINNARCFIEVQKEYGNFDKYIWSFVNYKSIINYYKRIEDTPTSTELSKAISKDLKKRGFKFLGPVTTYSFLQATGLINDHIESCFRKKQV</sequence>
<dbReference type="GO" id="GO:0008725">
    <property type="term" value="F:DNA-3-methyladenine glycosylase activity"/>
    <property type="evidence" value="ECO:0007669"/>
    <property type="project" value="UniProtKB-EC"/>
</dbReference>
<dbReference type="AlphaFoldDB" id="U2EBF5"/>
<dbReference type="InterPro" id="IPR004597">
    <property type="entry name" value="Tag"/>
</dbReference>
<protein>
    <submittedName>
        <fullName evidence="2">3-methyl-adenine DNA glycosylase I protein</fullName>
        <ecNumber evidence="2">3.2.2.20</ecNumber>
    </submittedName>
</protein>
<accession>U2EBF5</accession>
<keyword evidence="2" id="KW-0378">Hydrolase</keyword>
<dbReference type="Pfam" id="PF03352">
    <property type="entry name" value="Adenine_glyco"/>
    <property type="match status" value="1"/>
</dbReference>
<dbReference type="Proteomes" id="UP000005707">
    <property type="component" value="Unassembled WGS sequence"/>
</dbReference>
<dbReference type="NCBIfam" id="TIGR00624">
    <property type="entry name" value="tag"/>
    <property type="match status" value="1"/>
</dbReference>
<comment type="caution">
    <text evidence="2">The sequence shown here is derived from an EMBL/GenBank/DDBJ whole genome shotgun (WGS) entry which is preliminary data.</text>
</comment>
<keyword evidence="1" id="KW-0862">Zinc</keyword>
<dbReference type="InterPro" id="IPR005019">
    <property type="entry name" value="Adenine_glyco"/>
</dbReference>
<organism evidence="2 3">
    <name type="scientific">Haloplasma contractile SSD-17B</name>
    <dbReference type="NCBI Taxonomy" id="1033810"/>
    <lineage>
        <taxon>Bacteria</taxon>
        <taxon>Bacillati</taxon>
        <taxon>Mycoplasmatota</taxon>
        <taxon>Mollicutes</taxon>
        <taxon>Haloplasmatales</taxon>
        <taxon>Haloplasmataceae</taxon>
        <taxon>Haloplasma</taxon>
    </lineage>
</organism>
<dbReference type="GO" id="GO:0046872">
    <property type="term" value="F:metal ion binding"/>
    <property type="evidence" value="ECO:0007669"/>
    <property type="project" value="UniProtKB-KW"/>
</dbReference>
<dbReference type="PANTHER" id="PTHR30037:SF4">
    <property type="entry name" value="DNA-3-METHYLADENINE GLYCOSYLASE I"/>
    <property type="match status" value="1"/>
</dbReference>
<proteinExistence type="predicted"/>
<feature type="binding site" evidence="1">
    <location>
        <position position="179"/>
    </location>
    <ligand>
        <name>Zn(2+)</name>
        <dbReference type="ChEBI" id="CHEBI:29105"/>
    </ligand>
</feature>
<reference evidence="2 3" key="1">
    <citation type="journal article" date="2011" name="J. Bacteriol.">
        <title>Genome sequence of Haloplasma contractile, an unusual contractile bacterium from a deep-sea anoxic brine lake.</title>
        <authorList>
            <person name="Antunes A."/>
            <person name="Alam I."/>
            <person name="El Dorry H."/>
            <person name="Siam R."/>
            <person name="Robertson A."/>
            <person name="Bajic V.B."/>
            <person name="Stingl U."/>
        </authorList>
    </citation>
    <scope>NUCLEOTIDE SEQUENCE [LARGE SCALE GENOMIC DNA]</scope>
    <source>
        <strain evidence="2 3">SSD-17B</strain>
    </source>
</reference>